<accession>A0A5C5WLQ1</accession>
<evidence type="ECO:0008006" key="3">
    <source>
        <dbReference type="Google" id="ProtNLM"/>
    </source>
</evidence>
<dbReference type="PANTHER" id="PTHR33639">
    <property type="entry name" value="THIOL-DISULFIDE OXIDOREDUCTASE DCC"/>
    <property type="match status" value="1"/>
</dbReference>
<comment type="caution">
    <text evidence="1">The sequence shown here is derived from an EMBL/GenBank/DDBJ whole genome shotgun (WGS) entry which is preliminary data.</text>
</comment>
<gene>
    <name evidence="1" type="ORF">KOR42_35950</name>
</gene>
<dbReference type="Pfam" id="PF04134">
    <property type="entry name" value="DCC1-like"/>
    <property type="match status" value="1"/>
</dbReference>
<evidence type="ECO:0000313" key="1">
    <source>
        <dbReference type="EMBL" id="TWT51547.1"/>
    </source>
</evidence>
<protein>
    <recommendedName>
        <fullName evidence="3">Thiol-disulfide oxidoreductase DCC</fullName>
    </recommendedName>
</protein>
<dbReference type="AlphaFoldDB" id="A0A5C5WLQ1"/>
<keyword evidence="2" id="KW-1185">Reference proteome</keyword>
<dbReference type="Proteomes" id="UP000317243">
    <property type="component" value="Unassembled WGS sequence"/>
</dbReference>
<dbReference type="GO" id="GO:0015035">
    <property type="term" value="F:protein-disulfide reductase activity"/>
    <property type="evidence" value="ECO:0007669"/>
    <property type="project" value="InterPro"/>
</dbReference>
<dbReference type="PANTHER" id="PTHR33639:SF2">
    <property type="entry name" value="DUF393 DOMAIN-CONTAINING PROTEIN"/>
    <property type="match status" value="1"/>
</dbReference>
<dbReference type="OrthoDB" id="9785438at2"/>
<organism evidence="1 2">
    <name type="scientific">Thalassoglobus neptunius</name>
    <dbReference type="NCBI Taxonomy" id="1938619"/>
    <lineage>
        <taxon>Bacteria</taxon>
        <taxon>Pseudomonadati</taxon>
        <taxon>Planctomycetota</taxon>
        <taxon>Planctomycetia</taxon>
        <taxon>Planctomycetales</taxon>
        <taxon>Planctomycetaceae</taxon>
        <taxon>Thalassoglobus</taxon>
    </lineage>
</organism>
<dbReference type="EMBL" id="SIHI01000013">
    <property type="protein sequence ID" value="TWT51547.1"/>
    <property type="molecule type" value="Genomic_DNA"/>
</dbReference>
<reference evidence="1 2" key="1">
    <citation type="submission" date="2019-02" db="EMBL/GenBank/DDBJ databases">
        <title>Deep-cultivation of Planctomycetes and their phenomic and genomic characterization uncovers novel biology.</title>
        <authorList>
            <person name="Wiegand S."/>
            <person name="Jogler M."/>
            <person name="Boedeker C."/>
            <person name="Pinto D."/>
            <person name="Vollmers J."/>
            <person name="Rivas-Marin E."/>
            <person name="Kohn T."/>
            <person name="Peeters S.H."/>
            <person name="Heuer A."/>
            <person name="Rast P."/>
            <person name="Oberbeckmann S."/>
            <person name="Bunk B."/>
            <person name="Jeske O."/>
            <person name="Meyerdierks A."/>
            <person name="Storesund J.E."/>
            <person name="Kallscheuer N."/>
            <person name="Luecker S."/>
            <person name="Lage O.M."/>
            <person name="Pohl T."/>
            <person name="Merkel B.J."/>
            <person name="Hornburger P."/>
            <person name="Mueller R.-W."/>
            <person name="Bruemmer F."/>
            <person name="Labrenz M."/>
            <person name="Spormann A.M."/>
            <person name="Op Den Camp H."/>
            <person name="Overmann J."/>
            <person name="Amann R."/>
            <person name="Jetten M.S.M."/>
            <person name="Mascher T."/>
            <person name="Medema M.H."/>
            <person name="Devos D.P."/>
            <person name="Kaster A.-K."/>
            <person name="Ovreas L."/>
            <person name="Rohde M."/>
            <person name="Galperin M.Y."/>
            <person name="Jogler C."/>
        </authorList>
    </citation>
    <scope>NUCLEOTIDE SEQUENCE [LARGE SCALE GENOMIC DNA]</scope>
    <source>
        <strain evidence="1 2">KOR42</strain>
    </source>
</reference>
<dbReference type="InterPro" id="IPR007263">
    <property type="entry name" value="DCC1-like"/>
</dbReference>
<sequence length="140" mass="16096">MNRQPESSLEESSPIVFFDGVCGFCNGTVDFLMTRDPDHRLRFAPLQGKTAQELLTEDQRNLDSIVLKDSTGVWKKSAAIVRILWHIGGGWKFLGTLLWLIPFPIRDVVYGLIARVRYRIFGKREACRMPTEEERNVILE</sequence>
<dbReference type="InterPro" id="IPR052927">
    <property type="entry name" value="DCC_oxidoreductase"/>
</dbReference>
<dbReference type="RefSeq" id="WP_146511035.1">
    <property type="nucleotide sequence ID" value="NZ_SIHI01000013.1"/>
</dbReference>
<name>A0A5C5WLQ1_9PLAN</name>
<proteinExistence type="predicted"/>
<evidence type="ECO:0000313" key="2">
    <source>
        <dbReference type="Proteomes" id="UP000317243"/>
    </source>
</evidence>